<dbReference type="EMBL" id="BGPR01079462">
    <property type="protein sequence ID" value="GBL74640.1"/>
    <property type="molecule type" value="Genomic_DNA"/>
</dbReference>
<feature type="non-terminal residue" evidence="1">
    <location>
        <position position="1"/>
    </location>
</feature>
<sequence length="165" mass="19029">LTAPQLIVVGFYTTLLSYMGSGPVWPKYVTNPVCKDSWIWNLLYLNNFLPAEQMVEAFSKNIKLRNVGKFHISYNLTSINELDELLCEFKLHQNNDSENNCSEIVDALHQLLNQLKEYVPDEKVNVTDSLADPNFLLSTSKKFVTLQLWTVSIFKFTQFNFSPQL</sequence>
<dbReference type="Proteomes" id="UP000499080">
    <property type="component" value="Unassembled WGS sequence"/>
</dbReference>
<reference evidence="1 2" key="1">
    <citation type="journal article" date="2019" name="Sci. Rep.">
        <title>Orb-weaving spider Araneus ventricosus genome elucidates the spidroin gene catalogue.</title>
        <authorList>
            <person name="Kono N."/>
            <person name="Nakamura H."/>
            <person name="Ohtoshi R."/>
            <person name="Moran D.A.P."/>
            <person name="Shinohara A."/>
            <person name="Yoshida Y."/>
            <person name="Fujiwara M."/>
            <person name="Mori M."/>
            <person name="Tomita M."/>
            <person name="Arakawa K."/>
        </authorList>
    </citation>
    <scope>NUCLEOTIDE SEQUENCE [LARGE SCALE GENOMIC DNA]</scope>
</reference>
<comment type="caution">
    <text evidence="1">The sequence shown here is derived from an EMBL/GenBank/DDBJ whole genome shotgun (WGS) entry which is preliminary data.</text>
</comment>
<accession>A0A4Y2A4N3</accession>
<protein>
    <submittedName>
        <fullName evidence="1">Uncharacterized protein</fullName>
    </submittedName>
</protein>
<keyword evidence="2" id="KW-1185">Reference proteome</keyword>
<evidence type="ECO:0000313" key="2">
    <source>
        <dbReference type="Proteomes" id="UP000499080"/>
    </source>
</evidence>
<dbReference type="OrthoDB" id="118951at2759"/>
<gene>
    <name evidence="1" type="ORF">AVEN_172549_1</name>
</gene>
<evidence type="ECO:0000313" key="1">
    <source>
        <dbReference type="EMBL" id="GBL74640.1"/>
    </source>
</evidence>
<dbReference type="AlphaFoldDB" id="A0A4Y2A4N3"/>
<proteinExistence type="predicted"/>
<organism evidence="1 2">
    <name type="scientific">Araneus ventricosus</name>
    <name type="common">Orbweaver spider</name>
    <name type="synonym">Epeira ventricosa</name>
    <dbReference type="NCBI Taxonomy" id="182803"/>
    <lineage>
        <taxon>Eukaryota</taxon>
        <taxon>Metazoa</taxon>
        <taxon>Ecdysozoa</taxon>
        <taxon>Arthropoda</taxon>
        <taxon>Chelicerata</taxon>
        <taxon>Arachnida</taxon>
        <taxon>Araneae</taxon>
        <taxon>Araneomorphae</taxon>
        <taxon>Entelegynae</taxon>
        <taxon>Araneoidea</taxon>
        <taxon>Araneidae</taxon>
        <taxon>Araneus</taxon>
    </lineage>
</organism>
<name>A0A4Y2A4N3_ARAVE</name>